<proteinExistence type="predicted"/>
<dbReference type="GO" id="GO:0003924">
    <property type="term" value="F:GTPase activity"/>
    <property type="evidence" value="ECO:0007669"/>
    <property type="project" value="InterPro"/>
</dbReference>
<gene>
    <name evidence="3" type="ORF">S12H4_42641</name>
</gene>
<dbReference type="AlphaFoldDB" id="X1UCX5"/>
<dbReference type="PROSITE" id="PS51419">
    <property type="entry name" value="RAB"/>
    <property type="match status" value="1"/>
</dbReference>
<dbReference type="SMART" id="SM00173">
    <property type="entry name" value="RAS"/>
    <property type="match status" value="1"/>
</dbReference>
<dbReference type="PROSITE" id="PS51421">
    <property type="entry name" value="RAS"/>
    <property type="match status" value="1"/>
</dbReference>
<dbReference type="InterPro" id="IPR050227">
    <property type="entry name" value="Rab"/>
</dbReference>
<dbReference type="SMART" id="SM00174">
    <property type="entry name" value="RHO"/>
    <property type="match status" value="1"/>
</dbReference>
<keyword evidence="1" id="KW-0547">Nucleotide-binding</keyword>
<dbReference type="CDD" id="cd00154">
    <property type="entry name" value="Rab"/>
    <property type="match status" value="1"/>
</dbReference>
<evidence type="ECO:0000256" key="2">
    <source>
        <dbReference type="ARBA" id="ARBA00023134"/>
    </source>
</evidence>
<evidence type="ECO:0000313" key="3">
    <source>
        <dbReference type="EMBL" id="GAJ15354.1"/>
    </source>
</evidence>
<reference evidence="3" key="1">
    <citation type="journal article" date="2014" name="Front. Microbiol.">
        <title>High frequency of phylogenetically diverse reductive dehalogenase-homologous genes in deep subseafloor sedimentary metagenomes.</title>
        <authorList>
            <person name="Kawai M."/>
            <person name="Futagami T."/>
            <person name="Toyoda A."/>
            <person name="Takaki Y."/>
            <person name="Nishi S."/>
            <person name="Hori S."/>
            <person name="Arai W."/>
            <person name="Tsubouchi T."/>
            <person name="Morono Y."/>
            <person name="Uchiyama I."/>
            <person name="Ito T."/>
            <person name="Fujiyama A."/>
            <person name="Inagaki F."/>
            <person name="Takami H."/>
        </authorList>
    </citation>
    <scope>NUCLEOTIDE SEQUENCE</scope>
    <source>
        <strain evidence="3">Expedition CK06-06</strain>
    </source>
</reference>
<feature type="non-terminal residue" evidence="3">
    <location>
        <position position="259"/>
    </location>
</feature>
<dbReference type="GO" id="GO:0005525">
    <property type="term" value="F:GTP binding"/>
    <property type="evidence" value="ECO:0007669"/>
    <property type="project" value="UniProtKB-KW"/>
</dbReference>
<dbReference type="InterPro" id="IPR001806">
    <property type="entry name" value="Small_GTPase"/>
</dbReference>
<comment type="caution">
    <text evidence="3">The sequence shown here is derived from an EMBL/GenBank/DDBJ whole genome shotgun (WGS) entry which is preliminary data.</text>
</comment>
<dbReference type="SMART" id="SM00175">
    <property type="entry name" value="RAB"/>
    <property type="match status" value="1"/>
</dbReference>
<feature type="non-terminal residue" evidence="3">
    <location>
        <position position="1"/>
    </location>
</feature>
<dbReference type="NCBIfam" id="TIGR00231">
    <property type="entry name" value="small_GTP"/>
    <property type="match status" value="1"/>
</dbReference>
<accession>X1UCX5</accession>
<dbReference type="EMBL" id="BARW01026113">
    <property type="protein sequence ID" value="GAJ15354.1"/>
    <property type="molecule type" value="Genomic_DNA"/>
</dbReference>
<dbReference type="SMART" id="SM00176">
    <property type="entry name" value="RAN"/>
    <property type="match status" value="1"/>
</dbReference>
<dbReference type="InterPro" id="IPR005225">
    <property type="entry name" value="Small_GTP-bd"/>
</dbReference>
<dbReference type="Gene3D" id="3.40.50.300">
    <property type="entry name" value="P-loop containing nucleotide triphosphate hydrolases"/>
    <property type="match status" value="1"/>
</dbReference>
<dbReference type="SUPFAM" id="SSF52540">
    <property type="entry name" value="P-loop containing nucleoside triphosphate hydrolases"/>
    <property type="match status" value="1"/>
</dbReference>
<dbReference type="FunFam" id="3.40.50.300:FF:001447">
    <property type="entry name" value="Ras-related protein Rab-1B"/>
    <property type="match status" value="1"/>
</dbReference>
<dbReference type="InterPro" id="IPR027417">
    <property type="entry name" value="P-loop_NTPase"/>
</dbReference>
<dbReference type="PANTHER" id="PTHR47977">
    <property type="entry name" value="RAS-RELATED PROTEIN RAB"/>
    <property type="match status" value="1"/>
</dbReference>
<organism evidence="3">
    <name type="scientific">marine sediment metagenome</name>
    <dbReference type="NCBI Taxonomy" id="412755"/>
    <lineage>
        <taxon>unclassified sequences</taxon>
        <taxon>metagenomes</taxon>
        <taxon>ecological metagenomes</taxon>
    </lineage>
</organism>
<evidence type="ECO:0000256" key="1">
    <source>
        <dbReference type="ARBA" id="ARBA00022741"/>
    </source>
</evidence>
<name>X1UCX5_9ZZZZ</name>
<protein>
    <submittedName>
        <fullName evidence="3">Uncharacterized protein</fullName>
    </submittedName>
</protein>
<keyword evidence="2" id="KW-0342">GTP-binding</keyword>
<dbReference type="PRINTS" id="PR00449">
    <property type="entry name" value="RASTRNSFRMNG"/>
</dbReference>
<dbReference type="Pfam" id="PF00071">
    <property type="entry name" value="Ras"/>
    <property type="match status" value="1"/>
</dbReference>
<sequence>LLGNDPIGKTSLAKRYCYNIFNPSERLSIGVDFHVKTIELNGRRLKLQIWDVGGEERFRFLLPTYCLGANAAMFLFDITNPHSLDCVAEWVQIIRQGSGDIPIVLIGTKLHLQESRVISREEGILTAENYHFSGYAEIPSVSGQNVSRTFEFLTELAINRAELVNTTIRASKKFKVNDHLILKLENNTTKIYVGGKLFQQCKFLLLNVPIDSIRNYDEINSIDEAAEKLDSSLEGRGSSKYYISPETEFWGHCSNLQAW</sequence>